<evidence type="ECO:0000256" key="1">
    <source>
        <dbReference type="SAM" id="Phobius"/>
    </source>
</evidence>
<reference evidence="2 3" key="1">
    <citation type="submission" date="2016-10" db="EMBL/GenBank/DDBJ databases">
        <authorList>
            <person name="de Groot N.N."/>
        </authorList>
    </citation>
    <scope>NUCLEOTIDE SEQUENCE [LARGE SCALE GENOMIC DNA]</scope>
    <source>
        <strain evidence="2 3">DSM 44945</strain>
    </source>
</reference>
<name>A0A1I2N984_9BACL</name>
<keyword evidence="1" id="KW-1133">Transmembrane helix</keyword>
<protein>
    <recommendedName>
        <fullName evidence="4">Transmembrane protein</fullName>
    </recommendedName>
</protein>
<feature type="transmembrane region" description="Helical" evidence="1">
    <location>
        <begin position="90"/>
        <end position="108"/>
    </location>
</feature>
<feature type="transmembrane region" description="Helical" evidence="1">
    <location>
        <begin position="55"/>
        <end position="78"/>
    </location>
</feature>
<dbReference type="AlphaFoldDB" id="A0A1I2N984"/>
<evidence type="ECO:0008006" key="4">
    <source>
        <dbReference type="Google" id="ProtNLM"/>
    </source>
</evidence>
<keyword evidence="3" id="KW-1185">Reference proteome</keyword>
<sequence length="125" mass="14093">MVPSSLREGLQVSSFFMGSMLVLISVWLSYVAYVQGWAKHCIRWFEMQGKNPGRFLLIPWWLVVGVGLSHLLASLYSFYADLATPAIQGLLFHVYCVGVSGTLIWLGVKIRAIQHNHRTKKKKAA</sequence>
<dbReference type="Proteomes" id="UP000198661">
    <property type="component" value="Unassembled WGS sequence"/>
</dbReference>
<organism evidence="2 3">
    <name type="scientific">Planifilum fulgidum</name>
    <dbReference type="NCBI Taxonomy" id="201973"/>
    <lineage>
        <taxon>Bacteria</taxon>
        <taxon>Bacillati</taxon>
        <taxon>Bacillota</taxon>
        <taxon>Bacilli</taxon>
        <taxon>Bacillales</taxon>
        <taxon>Thermoactinomycetaceae</taxon>
        <taxon>Planifilum</taxon>
    </lineage>
</organism>
<gene>
    <name evidence="2" type="ORF">SAMN04488025_1124</name>
</gene>
<dbReference type="EMBL" id="FOOK01000012">
    <property type="protein sequence ID" value="SFG00424.1"/>
    <property type="molecule type" value="Genomic_DNA"/>
</dbReference>
<accession>A0A1I2N984</accession>
<evidence type="ECO:0000313" key="2">
    <source>
        <dbReference type="EMBL" id="SFG00424.1"/>
    </source>
</evidence>
<keyword evidence="1" id="KW-0472">Membrane</keyword>
<evidence type="ECO:0000313" key="3">
    <source>
        <dbReference type="Proteomes" id="UP000198661"/>
    </source>
</evidence>
<feature type="transmembrane region" description="Helical" evidence="1">
    <location>
        <begin position="12"/>
        <end position="34"/>
    </location>
</feature>
<keyword evidence="1" id="KW-0812">Transmembrane</keyword>
<proteinExistence type="predicted"/>